<dbReference type="Gene3D" id="3.30.1360.200">
    <property type="match status" value="1"/>
</dbReference>
<sequence>MSTLRTLNEAFAELERRADTLSARSEQAPGTGPAPRRRRPSRRVLVTAAAVMGAAVVVAGVAIGVSLRSNGGDPQGHGAQPAASASKHPTTLWQAKDAPCPAHPASHATLGAVLRYDKGCLRLISLAGTFHSPMKATAGESNGQWQVHADLTKQQAATFTRATRATVGKQLAMVNHGTVLSAPIVEEPITTPHFQITTTSKAQAQRVARLLNEP</sequence>
<keyword evidence="5" id="KW-1185">Reference proteome</keyword>
<feature type="region of interest" description="Disordered" evidence="1">
    <location>
        <begin position="72"/>
        <end position="91"/>
    </location>
</feature>
<gene>
    <name evidence="4" type="ORF">FGL98_20960</name>
</gene>
<evidence type="ECO:0000313" key="4">
    <source>
        <dbReference type="EMBL" id="TWP33523.1"/>
    </source>
</evidence>
<proteinExistence type="predicted"/>
<dbReference type="RefSeq" id="WP_146320165.1">
    <property type="nucleotide sequence ID" value="NZ_VCQV01000040.1"/>
</dbReference>
<feature type="domain" description="SecDF P1 head subdomain" evidence="3">
    <location>
        <begin position="135"/>
        <end position="212"/>
    </location>
</feature>
<evidence type="ECO:0000256" key="1">
    <source>
        <dbReference type="SAM" id="MobiDB-lite"/>
    </source>
</evidence>
<comment type="caution">
    <text evidence="4">The sequence shown here is derived from an EMBL/GenBank/DDBJ whole genome shotgun (WGS) entry which is preliminary data.</text>
</comment>
<feature type="transmembrane region" description="Helical" evidence="2">
    <location>
        <begin position="44"/>
        <end position="67"/>
    </location>
</feature>
<reference evidence="4 5" key="1">
    <citation type="submission" date="2019-05" db="EMBL/GenBank/DDBJ databases">
        <authorList>
            <person name="Lee S.D."/>
        </authorList>
    </citation>
    <scope>NUCLEOTIDE SEQUENCE [LARGE SCALE GENOMIC DNA]</scope>
    <source>
        <strain evidence="4 5">C5-26</strain>
    </source>
</reference>
<organism evidence="4 5">
    <name type="scientific">Leekyejoonella antrihumi</name>
    <dbReference type="NCBI Taxonomy" id="1660198"/>
    <lineage>
        <taxon>Bacteria</taxon>
        <taxon>Bacillati</taxon>
        <taxon>Actinomycetota</taxon>
        <taxon>Actinomycetes</taxon>
        <taxon>Micrococcales</taxon>
        <taxon>Dermacoccaceae</taxon>
        <taxon>Leekyejoonella</taxon>
    </lineage>
</organism>
<keyword evidence="2" id="KW-0472">Membrane</keyword>
<dbReference type="Proteomes" id="UP000320244">
    <property type="component" value="Unassembled WGS sequence"/>
</dbReference>
<name>A0A563DUB4_9MICO</name>
<dbReference type="Pfam" id="PF22599">
    <property type="entry name" value="SecDF_P1_head"/>
    <property type="match status" value="1"/>
</dbReference>
<feature type="region of interest" description="Disordered" evidence="1">
    <location>
        <begin position="17"/>
        <end position="41"/>
    </location>
</feature>
<protein>
    <recommendedName>
        <fullName evidence="3">SecDF P1 head subdomain domain-containing protein</fullName>
    </recommendedName>
</protein>
<keyword evidence="2" id="KW-1133">Transmembrane helix</keyword>
<dbReference type="InterPro" id="IPR054384">
    <property type="entry name" value="SecDF_P1_head"/>
</dbReference>
<dbReference type="EMBL" id="VCQV01000040">
    <property type="protein sequence ID" value="TWP33523.1"/>
    <property type="molecule type" value="Genomic_DNA"/>
</dbReference>
<accession>A0A563DUB4</accession>
<keyword evidence="2" id="KW-0812">Transmembrane</keyword>
<evidence type="ECO:0000259" key="3">
    <source>
        <dbReference type="Pfam" id="PF22599"/>
    </source>
</evidence>
<evidence type="ECO:0000256" key="2">
    <source>
        <dbReference type="SAM" id="Phobius"/>
    </source>
</evidence>
<evidence type="ECO:0000313" key="5">
    <source>
        <dbReference type="Proteomes" id="UP000320244"/>
    </source>
</evidence>
<reference evidence="4 5" key="2">
    <citation type="submission" date="2019-08" db="EMBL/GenBank/DDBJ databases">
        <title>Jejuicoccus antrihumi gen. nov., sp. nov., a new member of the family Dermacoccaceae isolated from a cave.</title>
        <authorList>
            <person name="Schumann P."/>
            <person name="Kim I.S."/>
        </authorList>
    </citation>
    <scope>NUCLEOTIDE SEQUENCE [LARGE SCALE GENOMIC DNA]</scope>
    <source>
        <strain evidence="4 5">C5-26</strain>
    </source>
</reference>
<dbReference type="AlphaFoldDB" id="A0A563DUB4"/>